<dbReference type="PANTHER" id="PTHR43104">
    <property type="entry name" value="L-2-HYDROXYGLUTARATE DEHYDROGENASE, MITOCHONDRIAL"/>
    <property type="match status" value="1"/>
</dbReference>
<comment type="pathway">
    <text evidence="3">Carbohydrate metabolism; tricarboxylic acid cycle; oxaloacetate from (S)-malate (quinone route): step 1/1.</text>
</comment>
<evidence type="ECO:0000256" key="3">
    <source>
        <dbReference type="ARBA" id="ARBA00005012"/>
    </source>
</evidence>
<evidence type="ECO:0000256" key="4">
    <source>
        <dbReference type="ARBA" id="ARBA00006389"/>
    </source>
</evidence>
<dbReference type="RefSeq" id="WP_106871431.1">
    <property type="nucleotide sequence ID" value="NZ_CP053841.1"/>
</dbReference>
<organism evidence="12 13">
    <name type="scientific">Campylobacter blaseri</name>
    <dbReference type="NCBI Taxonomy" id="2042961"/>
    <lineage>
        <taxon>Bacteria</taxon>
        <taxon>Pseudomonadati</taxon>
        <taxon>Campylobacterota</taxon>
        <taxon>Epsilonproteobacteria</taxon>
        <taxon>Campylobacterales</taxon>
        <taxon>Campylobacteraceae</taxon>
        <taxon>Campylobacter</taxon>
    </lineage>
</organism>
<dbReference type="PANTHER" id="PTHR43104:SF2">
    <property type="entry name" value="L-2-HYDROXYGLUTARATE DEHYDROGENASE, MITOCHONDRIAL"/>
    <property type="match status" value="1"/>
</dbReference>
<evidence type="ECO:0000256" key="9">
    <source>
        <dbReference type="ARBA" id="ARBA00023002"/>
    </source>
</evidence>
<evidence type="ECO:0000313" key="13">
    <source>
        <dbReference type="Proteomes" id="UP000240535"/>
    </source>
</evidence>
<evidence type="ECO:0000256" key="10">
    <source>
        <dbReference type="ARBA" id="ARBA00030660"/>
    </source>
</evidence>
<gene>
    <name evidence="12" type="ORF">CQ405_05290</name>
</gene>
<comment type="cofactor">
    <cofactor evidence="2">
        <name>FAD</name>
        <dbReference type="ChEBI" id="CHEBI:57692"/>
    </cofactor>
</comment>
<dbReference type="UniPathway" id="UPA00223">
    <property type="reaction ID" value="UER01008"/>
</dbReference>
<dbReference type="GO" id="GO:0047545">
    <property type="term" value="F:(S)-2-hydroxyglutarate dehydrogenase activity"/>
    <property type="evidence" value="ECO:0007669"/>
    <property type="project" value="TreeGrafter"/>
</dbReference>
<dbReference type="InterPro" id="IPR036188">
    <property type="entry name" value="FAD/NAD-bd_sf"/>
</dbReference>
<evidence type="ECO:0000256" key="1">
    <source>
        <dbReference type="ARBA" id="ARBA00001139"/>
    </source>
</evidence>
<evidence type="ECO:0000256" key="6">
    <source>
        <dbReference type="ARBA" id="ARBA00022532"/>
    </source>
</evidence>
<dbReference type="GO" id="GO:0008924">
    <property type="term" value="F:L-malate dehydrogenase (quinone) activity"/>
    <property type="evidence" value="ECO:0007669"/>
    <property type="project" value="UniProtKB-EC"/>
</dbReference>
<evidence type="ECO:0000313" key="12">
    <source>
        <dbReference type="EMBL" id="PSM51978.1"/>
    </source>
</evidence>
<comment type="catalytic activity">
    <reaction evidence="1">
        <text>(S)-malate + a quinone = a quinol + oxaloacetate</text>
        <dbReference type="Rhea" id="RHEA:46012"/>
        <dbReference type="ChEBI" id="CHEBI:15589"/>
        <dbReference type="ChEBI" id="CHEBI:16452"/>
        <dbReference type="ChEBI" id="CHEBI:24646"/>
        <dbReference type="ChEBI" id="CHEBI:132124"/>
        <dbReference type="EC" id="1.1.5.4"/>
    </reaction>
</comment>
<dbReference type="Gene3D" id="3.30.9.10">
    <property type="entry name" value="D-Amino Acid Oxidase, subunit A, domain 2"/>
    <property type="match status" value="2"/>
</dbReference>
<evidence type="ECO:0000256" key="8">
    <source>
        <dbReference type="ARBA" id="ARBA00022827"/>
    </source>
</evidence>
<dbReference type="InterPro" id="IPR006231">
    <property type="entry name" value="MQO"/>
</dbReference>
<evidence type="ECO:0000256" key="5">
    <source>
        <dbReference type="ARBA" id="ARBA00013026"/>
    </source>
</evidence>
<keyword evidence="9" id="KW-0560">Oxidoreductase</keyword>
<dbReference type="GO" id="GO:0005737">
    <property type="term" value="C:cytoplasm"/>
    <property type="evidence" value="ECO:0007669"/>
    <property type="project" value="TreeGrafter"/>
</dbReference>
<dbReference type="OrthoDB" id="5337444at2"/>
<dbReference type="Proteomes" id="UP000240535">
    <property type="component" value="Unassembled WGS sequence"/>
</dbReference>
<reference evidence="13" key="1">
    <citation type="submission" date="2017-10" db="EMBL/GenBank/DDBJ databases">
        <title>Campylobacter species from seals.</title>
        <authorList>
            <person name="Gilbert M.J."/>
            <person name="Zomer A.L."/>
            <person name="Timmerman A.J."/>
            <person name="Duim B."/>
            <person name="Wagenaar J.A."/>
        </authorList>
    </citation>
    <scope>NUCLEOTIDE SEQUENCE [LARGE SCALE GENOMIC DNA]</scope>
    <source>
        <strain evidence="13">17S00004-5</strain>
    </source>
</reference>
<keyword evidence="7" id="KW-0285">Flavoprotein</keyword>
<dbReference type="GO" id="GO:0006099">
    <property type="term" value="P:tricarboxylic acid cycle"/>
    <property type="evidence" value="ECO:0007669"/>
    <property type="project" value="UniProtKB-UniPathway"/>
</dbReference>
<sequence>MQQEKHYEVIVIGGGITGAALLYELSRYTDIKKLALLEKYEAPGTLNTKATANSQTIHSGDIETNYTYEKASKVKQTADMVVKYNLQHGYEDKFMFRTQKMTMGVGDKEVWFIKERFESFKNIYPHLELFSKDDLKEIEPAVVYDEFGNERDEEIVAMGTRSATYTTIDYGAMAVSLIKNSQKEPNKVCDIFYNTEVLDIEKIGDRYYLKTKNKASISADFVIVNAGAHSLWLAHKMGYGKDLSCLAMAGSFYLSKKEFLKGKVYMVQNPKLPFAALHGDPDIKANGLTRFGPTALPILKLERYHGFKSFPEYLKTLNLDSNVMSVFWNLLKDRDIRKYFIKNVIFEMPFINVRSFVKDARKIIPSLKTSDIYFAKGFGGVRPQVINKKNRSLMLGEASINAGDGIIFNMTPSPGATSCLGNALKDVKIICEYLGKTFNENKFNEELIDDIS</sequence>
<dbReference type="SUPFAM" id="SSF51905">
    <property type="entry name" value="FAD/NAD(P)-binding domain"/>
    <property type="match status" value="1"/>
</dbReference>
<keyword evidence="13" id="KW-1185">Reference proteome</keyword>
<name>A0A2P8R0G3_9BACT</name>
<comment type="caution">
    <text evidence="12">The sequence shown here is derived from an EMBL/GenBank/DDBJ whole genome shotgun (WGS) entry which is preliminary data.</text>
</comment>
<keyword evidence="8" id="KW-0274">FAD</keyword>
<evidence type="ECO:0000256" key="2">
    <source>
        <dbReference type="ARBA" id="ARBA00001974"/>
    </source>
</evidence>
<evidence type="ECO:0000256" key="7">
    <source>
        <dbReference type="ARBA" id="ARBA00022630"/>
    </source>
</evidence>
<dbReference type="EC" id="1.1.5.4" evidence="5"/>
<dbReference type="Gene3D" id="3.50.50.60">
    <property type="entry name" value="FAD/NAD(P)-binding domain"/>
    <property type="match status" value="1"/>
</dbReference>
<dbReference type="AlphaFoldDB" id="A0A2P8R0G3"/>
<protein>
    <recommendedName>
        <fullName evidence="5">malate dehydrogenase (quinone)</fullName>
        <ecNumber evidence="5">1.1.5.4</ecNumber>
    </recommendedName>
    <alternativeName>
        <fullName evidence="11">MQO</fullName>
    </alternativeName>
    <alternativeName>
        <fullName evidence="10">Malate dehydrogenase [quinone]</fullName>
    </alternativeName>
</protein>
<dbReference type="EMBL" id="PDHH01000004">
    <property type="protein sequence ID" value="PSM51978.1"/>
    <property type="molecule type" value="Genomic_DNA"/>
</dbReference>
<comment type="similarity">
    <text evidence="4">Belongs to the MQO family.</text>
</comment>
<proteinExistence type="inferred from homology"/>
<evidence type="ECO:0000256" key="11">
    <source>
        <dbReference type="ARBA" id="ARBA00031550"/>
    </source>
</evidence>
<dbReference type="Pfam" id="PF06039">
    <property type="entry name" value="Mqo"/>
    <property type="match status" value="1"/>
</dbReference>
<keyword evidence="6" id="KW-0816">Tricarboxylic acid cycle</keyword>
<accession>A0A2P8R0G3</accession>